<dbReference type="PANTHER" id="PTHR14255">
    <property type="entry name" value="CEREBLON"/>
    <property type="match status" value="1"/>
</dbReference>
<sequence>MCRLGTLVRNLAAVTLTVALITAQNNAEDEKGPVKFVPIPTFPLVDVPQEPRNVLRSIESLYQLLWILLAALVVLVVSGSKSGGGAAVLDAVYILVLKLGPDEAIPLTSVTIFGGAVCDLFLNLWKKSINSNSSLINWDVILVMQPMLLMGAGFGASMIKWLPTWLLIVALIVYLAYNGKEELKKTRALGHDEGWRWCSSSDSMSLLGALSMSFQDDDGEFQYKASLPWRKLGFNFGLFAATVLLIALQGGKYFPSPLGIPPTSFFFLIVAMLPFIFLSIVSHYQMKEVVATHQRQQHPRFILAPNEVQWSPDSIRKLPLRLLVIGAVGGAFGVRDEETTRGLLRGVNFTPAAASAMSSTAVFFVSGMACFDFFLWGKLDLNLAKLLVPLGFVMTLFGRLCLMKIVCKAKARTLLLFAITTALFISIFPLSLLVLRTLLRF</sequence>
<keyword evidence="5" id="KW-1185">Reference proteome</keyword>
<evidence type="ECO:0000313" key="5">
    <source>
        <dbReference type="Proteomes" id="UP001158986"/>
    </source>
</evidence>
<gene>
    <name evidence="4" type="ORF">PBS001_LOCUS4352</name>
    <name evidence="3" type="ORF">PBS003_LOCUS3796</name>
</gene>
<dbReference type="EMBL" id="CAKKTJ010000168">
    <property type="protein sequence ID" value="CAH0477042.1"/>
    <property type="molecule type" value="Genomic_DNA"/>
</dbReference>
<dbReference type="EMBL" id="CAKLCB010000253">
    <property type="protein sequence ID" value="CAH0517765.1"/>
    <property type="molecule type" value="Genomic_DNA"/>
</dbReference>
<feature type="transmembrane region" description="Helical" evidence="1">
    <location>
        <begin position="60"/>
        <end position="77"/>
    </location>
</feature>
<feature type="transmembrane region" description="Helical" evidence="1">
    <location>
        <begin position="352"/>
        <end position="377"/>
    </location>
</feature>
<dbReference type="PANTHER" id="PTHR14255:SF3">
    <property type="entry name" value="SULFITE EXPORTER TAUE_SAFE FAMILY PROTEIN 5-RELATED"/>
    <property type="match status" value="1"/>
</dbReference>
<dbReference type="AlphaFoldDB" id="A0AAU9KY62"/>
<dbReference type="GO" id="GO:0016567">
    <property type="term" value="P:protein ubiquitination"/>
    <property type="evidence" value="ECO:0007669"/>
    <property type="project" value="TreeGrafter"/>
</dbReference>
<evidence type="ECO:0000313" key="6">
    <source>
        <dbReference type="Proteomes" id="UP001160483"/>
    </source>
</evidence>
<feature type="transmembrane region" description="Helical" evidence="1">
    <location>
        <begin position="263"/>
        <end position="281"/>
    </location>
</feature>
<feature type="transmembrane region" description="Helical" evidence="1">
    <location>
        <begin position="107"/>
        <end position="124"/>
    </location>
</feature>
<evidence type="ECO:0000313" key="4">
    <source>
        <dbReference type="EMBL" id="CAH0517765.1"/>
    </source>
</evidence>
<dbReference type="Proteomes" id="UP001160483">
    <property type="component" value="Unassembled WGS sequence"/>
</dbReference>
<organism evidence="3 6">
    <name type="scientific">Peronospora belbahrii</name>
    <dbReference type="NCBI Taxonomy" id="622444"/>
    <lineage>
        <taxon>Eukaryota</taxon>
        <taxon>Sar</taxon>
        <taxon>Stramenopiles</taxon>
        <taxon>Oomycota</taxon>
        <taxon>Peronosporomycetes</taxon>
        <taxon>Peronosporales</taxon>
        <taxon>Peronosporaceae</taxon>
        <taxon>Peronospora</taxon>
    </lineage>
</organism>
<feature type="transmembrane region" description="Helical" evidence="1">
    <location>
        <begin position="161"/>
        <end position="177"/>
    </location>
</feature>
<keyword evidence="1" id="KW-0472">Membrane</keyword>
<proteinExistence type="predicted"/>
<evidence type="ECO:0000256" key="2">
    <source>
        <dbReference type="SAM" id="SignalP"/>
    </source>
</evidence>
<feature type="transmembrane region" description="Helical" evidence="1">
    <location>
        <begin position="136"/>
        <end position="155"/>
    </location>
</feature>
<comment type="caution">
    <text evidence="3">The sequence shown here is derived from an EMBL/GenBank/DDBJ whole genome shotgun (WGS) entry which is preliminary data.</text>
</comment>
<name>A0AAU9KY62_9STRA</name>
<accession>A0AAU9KY62</accession>
<evidence type="ECO:0000313" key="3">
    <source>
        <dbReference type="EMBL" id="CAH0477042.1"/>
    </source>
</evidence>
<reference evidence="3 5" key="1">
    <citation type="submission" date="2021-11" db="EMBL/GenBank/DDBJ databases">
        <authorList>
            <person name="Islam A."/>
            <person name="Islam S."/>
            <person name="Flora M.S."/>
            <person name="Rahman M."/>
            <person name="Ziaur R.M."/>
            <person name="Epstein J.H."/>
            <person name="Hassan M."/>
            <person name="Klassen M."/>
            <person name="Woodard K."/>
            <person name="Webb A."/>
            <person name="Webby R.J."/>
            <person name="El Zowalaty M.E."/>
        </authorList>
    </citation>
    <scope>NUCLEOTIDE SEQUENCE</scope>
    <source>
        <strain evidence="4">Pbs1</strain>
        <strain evidence="3">Pbs3</strain>
    </source>
</reference>
<feature type="signal peptide" evidence="2">
    <location>
        <begin position="1"/>
        <end position="23"/>
    </location>
</feature>
<feature type="transmembrane region" description="Helical" evidence="1">
    <location>
        <begin position="232"/>
        <end position="251"/>
    </location>
</feature>
<protein>
    <submittedName>
        <fullName evidence="3">Uncharacterized protein</fullName>
    </submittedName>
</protein>
<dbReference type="GO" id="GO:0031464">
    <property type="term" value="C:Cul4A-RING E3 ubiquitin ligase complex"/>
    <property type="evidence" value="ECO:0007669"/>
    <property type="project" value="TreeGrafter"/>
</dbReference>
<dbReference type="Proteomes" id="UP001158986">
    <property type="component" value="Unassembled WGS sequence"/>
</dbReference>
<keyword evidence="2" id="KW-0732">Signal</keyword>
<feature type="transmembrane region" description="Helical" evidence="1">
    <location>
        <begin position="414"/>
        <end position="435"/>
    </location>
</feature>
<feature type="chain" id="PRO_5043795992" evidence="2">
    <location>
        <begin position="24"/>
        <end position="441"/>
    </location>
</feature>
<keyword evidence="1" id="KW-0812">Transmembrane</keyword>
<feature type="transmembrane region" description="Helical" evidence="1">
    <location>
        <begin position="383"/>
        <end position="402"/>
    </location>
</feature>
<keyword evidence="1" id="KW-1133">Transmembrane helix</keyword>
<evidence type="ECO:0000256" key="1">
    <source>
        <dbReference type="SAM" id="Phobius"/>
    </source>
</evidence>